<reference evidence="2 3" key="1">
    <citation type="submission" date="2018-03" db="EMBL/GenBank/DDBJ databases">
        <title>Draft Genome Sequences of the Obligatory Marine Myxobacteria Enhygromyxa salina SWB007.</title>
        <authorList>
            <person name="Poehlein A."/>
            <person name="Moghaddam J.A."/>
            <person name="Harms H."/>
            <person name="Alanjari M."/>
            <person name="Koenig G.M."/>
            <person name="Daniel R."/>
            <person name="Schaeberle T.F."/>
        </authorList>
    </citation>
    <scope>NUCLEOTIDE SEQUENCE [LARGE SCALE GENOMIC DNA]</scope>
    <source>
        <strain evidence="2 3">SWB007</strain>
    </source>
</reference>
<dbReference type="EMBL" id="PVNL01000146">
    <property type="protein sequence ID" value="PRP93856.1"/>
    <property type="molecule type" value="Genomic_DNA"/>
</dbReference>
<evidence type="ECO:0000313" key="2">
    <source>
        <dbReference type="EMBL" id="PRP93856.1"/>
    </source>
</evidence>
<sequence>MLDGVKSLTPGAGVTTPHPLEGFTDSMLPNEGPSQERRRLNVSAETADRASQVMQDPPTYVVISIEITLFMIGGDAEAVGALIEGGVNVVARRSGKEALPLVAGTLKRKGKKGASSGKGSTLRPGPHAKESVTARGPRRDFSRAERDAVNELGNKSGCHTCGSKEPGTKSGDFVPDHQPPSAINPRGNPQRLYPHCLSCSRRQGGQLRHAKG</sequence>
<name>A0A2S9XLV5_9BACT</name>
<proteinExistence type="predicted"/>
<evidence type="ECO:0000313" key="3">
    <source>
        <dbReference type="Proteomes" id="UP000238823"/>
    </source>
</evidence>
<dbReference type="AlphaFoldDB" id="A0A2S9XLV5"/>
<dbReference type="PANTHER" id="PTHR38585">
    <property type="entry name" value="TRANSMEMBRANE PROTEIN"/>
    <property type="match status" value="1"/>
</dbReference>
<evidence type="ECO:0000256" key="1">
    <source>
        <dbReference type="SAM" id="MobiDB-lite"/>
    </source>
</evidence>
<dbReference type="PANTHER" id="PTHR38585:SF1">
    <property type="entry name" value="TRANSMEMBRANE PROTEIN"/>
    <property type="match status" value="1"/>
</dbReference>
<dbReference type="Proteomes" id="UP000238823">
    <property type="component" value="Unassembled WGS sequence"/>
</dbReference>
<organism evidence="2 3">
    <name type="scientific">Enhygromyxa salina</name>
    <dbReference type="NCBI Taxonomy" id="215803"/>
    <lineage>
        <taxon>Bacteria</taxon>
        <taxon>Pseudomonadati</taxon>
        <taxon>Myxococcota</taxon>
        <taxon>Polyangia</taxon>
        <taxon>Nannocystales</taxon>
        <taxon>Nannocystaceae</taxon>
        <taxon>Enhygromyxa</taxon>
    </lineage>
</organism>
<gene>
    <name evidence="2" type="ORF">ENSA7_78970</name>
</gene>
<comment type="caution">
    <text evidence="2">The sequence shown here is derived from an EMBL/GenBank/DDBJ whole genome shotgun (WGS) entry which is preliminary data.</text>
</comment>
<feature type="region of interest" description="Disordered" evidence="1">
    <location>
        <begin position="102"/>
        <end position="212"/>
    </location>
</feature>
<feature type="region of interest" description="Disordered" evidence="1">
    <location>
        <begin position="1"/>
        <end position="38"/>
    </location>
</feature>
<protein>
    <submittedName>
        <fullName evidence="2">Uncharacterized protein</fullName>
    </submittedName>
</protein>
<accession>A0A2S9XLV5</accession>
<feature type="compositionally biased region" description="Basic and acidic residues" evidence="1">
    <location>
        <begin position="127"/>
        <end position="149"/>
    </location>
</feature>